<dbReference type="GO" id="GO:0005737">
    <property type="term" value="C:cytoplasm"/>
    <property type="evidence" value="ECO:0007669"/>
    <property type="project" value="UniProtKB-SubCell"/>
</dbReference>
<dbReference type="AlphaFoldDB" id="A0A096BKU5"/>
<evidence type="ECO:0000256" key="1">
    <source>
        <dbReference type="ARBA" id="ARBA00009690"/>
    </source>
</evidence>
<dbReference type="PANTHER" id="PTHR30314">
    <property type="entry name" value="CELL DIVISION PROTEIN FTSZ-RELATED"/>
    <property type="match status" value="1"/>
</dbReference>
<dbReference type="Proteomes" id="UP000029556">
    <property type="component" value="Unassembled WGS sequence"/>
</dbReference>
<comment type="subunit">
    <text evidence="8">Homodimer. Polymerizes to form a dynamic ring structure in a strictly GTP-dependent manner. Interacts directly with several other division proteins.</text>
</comment>
<dbReference type="GO" id="GO:0043093">
    <property type="term" value="P:FtsZ-dependent cytokinesis"/>
    <property type="evidence" value="ECO:0007669"/>
    <property type="project" value="UniProtKB-UniRule"/>
</dbReference>
<feature type="binding site" evidence="8">
    <location>
        <begin position="115"/>
        <end position="117"/>
    </location>
    <ligand>
        <name>GTP</name>
        <dbReference type="ChEBI" id="CHEBI:37565"/>
    </ligand>
</feature>
<dbReference type="InterPro" id="IPR008280">
    <property type="entry name" value="Tub_FtsZ_C"/>
</dbReference>
<comment type="caution">
    <text evidence="14">The sequence shown here is derived from an EMBL/GenBank/DDBJ whole genome shotgun (WGS) entry which is preliminary data.</text>
</comment>
<evidence type="ECO:0000256" key="11">
    <source>
        <dbReference type="SAM" id="MobiDB-lite"/>
    </source>
</evidence>
<keyword evidence="6 8" id="KW-0717">Septation</keyword>
<dbReference type="Pfam" id="PF00091">
    <property type="entry name" value="Tubulin"/>
    <property type="match status" value="1"/>
</dbReference>
<dbReference type="GO" id="GO:0005525">
    <property type="term" value="F:GTP binding"/>
    <property type="evidence" value="ECO:0007669"/>
    <property type="project" value="UniProtKB-UniRule"/>
</dbReference>
<dbReference type="EMBL" id="JRNN01000078">
    <property type="protein sequence ID" value="KGF33759.1"/>
    <property type="molecule type" value="Genomic_DNA"/>
</dbReference>
<dbReference type="SUPFAM" id="SSF55307">
    <property type="entry name" value="Tubulin C-terminal domain-like"/>
    <property type="match status" value="1"/>
</dbReference>
<protein>
    <recommendedName>
        <fullName evidence="8 9">Cell division protein FtsZ</fullName>
    </recommendedName>
</protein>
<dbReference type="Gene3D" id="3.40.50.1440">
    <property type="entry name" value="Tubulin/FtsZ, GTPase domain"/>
    <property type="match status" value="1"/>
</dbReference>
<dbReference type="GO" id="GO:0003924">
    <property type="term" value="F:GTPase activity"/>
    <property type="evidence" value="ECO:0007669"/>
    <property type="project" value="UniProtKB-UniRule"/>
</dbReference>
<evidence type="ECO:0000259" key="13">
    <source>
        <dbReference type="SMART" id="SM00865"/>
    </source>
</evidence>
<keyword evidence="7 8" id="KW-0131">Cell cycle</keyword>
<dbReference type="InterPro" id="IPR036525">
    <property type="entry name" value="Tubulin/FtsZ_GTPase_sf"/>
</dbReference>
<name>A0A096BKU5_9BACT</name>
<feature type="binding site" evidence="8">
    <location>
        <begin position="30"/>
        <end position="34"/>
    </location>
    <ligand>
        <name>GTP</name>
        <dbReference type="ChEBI" id="CHEBI:37565"/>
    </ligand>
</feature>
<feature type="binding site" evidence="8">
    <location>
        <position position="150"/>
    </location>
    <ligand>
        <name>GTP</name>
        <dbReference type="ChEBI" id="CHEBI:37565"/>
    </ligand>
</feature>
<dbReference type="InterPro" id="IPR000158">
    <property type="entry name" value="Cell_div_FtsZ"/>
</dbReference>
<dbReference type="SMART" id="SM00865">
    <property type="entry name" value="Tubulin_C"/>
    <property type="match status" value="1"/>
</dbReference>
<evidence type="ECO:0000313" key="14">
    <source>
        <dbReference type="EMBL" id="KGF33759.1"/>
    </source>
</evidence>
<accession>A0A096BKU5</accession>
<feature type="binding site" evidence="8">
    <location>
        <position position="146"/>
    </location>
    <ligand>
        <name>GTP</name>
        <dbReference type="ChEBI" id="CHEBI:37565"/>
    </ligand>
</feature>
<evidence type="ECO:0000313" key="15">
    <source>
        <dbReference type="Proteomes" id="UP000029556"/>
    </source>
</evidence>
<comment type="subcellular location">
    <subcellularLocation>
        <location evidence="8">Cytoplasm</location>
    </subcellularLocation>
    <text evidence="8">Assembles at midcell at the inner surface of the cytoplasmic membrane.</text>
</comment>
<feature type="domain" description="Tubulin/FtsZ GTPase" evidence="12">
    <location>
        <begin position="22"/>
        <end position="211"/>
    </location>
</feature>
<evidence type="ECO:0000256" key="8">
    <source>
        <dbReference type="HAMAP-Rule" id="MF_00909"/>
    </source>
</evidence>
<evidence type="ECO:0000259" key="12">
    <source>
        <dbReference type="SMART" id="SM00864"/>
    </source>
</evidence>
<evidence type="ECO:0000256" key="4">
    <source>
        <dbReference type="ARBA" id="ARBA00022741"/>
    </source>
</evidence>
<dbReference type="SMART" id="SM00864">
    <property type="entry name" value="Tubulin"/>
    <property type="match status" value="1"/>
</dbReference>
<comment type="function">
    <text evidence="8 10">Essential cell division protein that forms a contractile ring structure (Z ring) at the future cell division site. The regulation of the ring assembly controls the timing and the location of cell division. One of the functions of the FtsZ ring is to recruit other cell division proteins to the septum to produce a new cell wall between the dividing cells. Binds GTP and shows GTPase activity.</text>
</comment>
<organism evidence="14 15">
    <name type="scientific">Hoylesella buccalis DNF00853</name>
    <dbReference type="NCBI Taxonomy" id="1401074"/>
    <lineage>
        <taxon>Bacteria</taxon>
        <taxon>Pseudomonadati</taxon>
        <taxon>Bacteroidota</taxon>
        <taxon>Bacteroidia</taxon>
        <taxon>Bacteroidales</taxon>
        <taxon>Prevotellaceae</taxon>
        <taxon>Hoylesella</taxon>
    </lineage>
</organism>
<dbReference type="InterPro" id="IPR037103">
    <property type="entry name" value="Tubulin/FtsZ-like_C"/>
</dbReference>
<dbReference type="InterPro" id="IPR003008">
    <property type="entry name" value="Tubulin_FtsZ_GTPase"/>
</dbReference>
<keyword evidence="5 8" id="KW-0342">GTP-binding</keyword>
<dbReference type="GO" id="GO:0032153">
    <property type="term" value="C:cell division site"/>
    <property type="evidence" value="ECO:0007669"/>
    <property type="project" value="UniProtKB-UniRule"/>
</dbReference>
<proteinExistence type="inferred from homology"/>
<dbReference type="HAMAP" id="MF_00909">
    <property type="entry name" value="FtsZ"/>
    <property type="match status" value="1"/>
</dbReference>
<dbReference type="PANTHER" id="PTHR30314:SF3">
    <property type="entry name" value="MITOCHONDRIAL DIVISION PROTEIN FSZA"/>
    <property type="match status" value="1"/>
</dbReference>
<dbReference type="SUPFAM" id="SSF52490">
    <property type="entry name" value="Tubulin nucleotide-binding domain-like"/>
    <property type="match status" value="1"/>
</dbReference>
<feature type="domain" description="Tubulin/FtsZ 2-layer sandwich" evidence="13">
    <location>
        <begin position="213"/>
        <end position="336"/>
    </location>
</feature>
<keyword evidence="3 8" id="KW-0132">Cell division</keyword>
<dbReference type="GO" id="GO:0000917">
    <property type="term" value="P:division septum assembly"/>
    <property type="evidence" value="ECO:0007669"/>
    <property type="project" value="UniProtKB-KW"/>
</dbReference>
<comment type="similarity">
    <text evidence="1 8 10">Belongs to the FtsZ family.</text>
</comment>
<evidence type="ECO:0000256" key="9">
    <source>
        <dbReference type="NCBIfam" id="TIGR00065"/>
    </source>
</evidence>
<dbReference type="Pfam" id="PF12327">
    <property type="entry name" value="FtsZ_C"/>
    <property type="match status" value="1"/>
</dbReference>
<evidence type="ECO:0000256" key="3">
    <source>
        <dbReference type="ARBA" id="ARBA00022618"/>
    </source>
</evidence>
<dbReference type="InterPro" id="IPR045061">
    <property type="entry name" value="FtsZ/CetZ"/>
</dbReference>
<keyword evidence="2 8" id="KW-0963">Cytoplasm</keyword>
<reference evidence="14 15" key="1">
    <citation type="submission" date="2014-07" db="EMBL/GenBank/DDBJ databases">
        <authorList>
            <person name="McCorrison J."/>
            <person name="Sanka R."/>
            <person name="Torralba M."/>
            <person name="Gillis M."/>
            <person name="Haft D.H."/>
            <person name="Methe B."/>
            <person name="Sutton G."/>
            <person name="Nelson K.E."/>
        </authorList>
    </citation>
    <scope>NUCLEOTIDE SEQUENCE [LARGE SCALE GENOMIC DNA]</scope>
    <source>
        <strain evidence="14 15">DNF00853</strain>
    </source>
</reference>
<evidence type="ECO:0000256" key="6">
    <source>
        <dbReference type="ARBA" id="ARBA00023210"/>
    </source>
</evidence>
<feature type="binding site" evidence="8">
    <location>
        <position position="193"/>
    </location>
    <ligand>
        <name>GTP</name>
        <dbReference type="ChEBI" id="CHEBI:37565"/>
    </ligand>
</feature>
<gene>
    <name evidence="8" type="primary">ftsZ</name>
    <name evidence="14" type="ORF">HMPREF2137_10055</name>
</gene>
<dbReference type="CDD" id="cd02201">
    <property type="entry name" value="FtsZ_type1"/>
    <property type="match status" value="1"/>
</dbReference>
<dbReference type="InterPro" id="IPR018316">
    <property type="entry name" value="Tubulin/FtsZ_2-layer-sand-dom"/>
</dbReference>
<dbReference type="GO" id="GO:0051258">
    <property type="term" value="P:protein polymerization"/>
    <property type="evidence" value="ECO:0007669"/>
    <property type="project" value="UniProtKB-UniRule"/>
</dbReference>
<dbReference type="FunFam" id="3.40.50.1440:FF:000023">
    <property type="entry name" value="Cell division protein FtsZ"/>
    <property type="match status" value="1"/>
</dbReference>
<evidence type="ECO:0000256" key="10">
    <source>
        <dbReference type="RuleBase" id="RU000631"/>
    </source>
</evidence>
<dbReference type="InterPro" id="IPR020805">
    <property type="entry name" value="Cell_div_FtsZ_CS"/>
</dbReference>
<sequence>MSDNINTPNILDFGEPDKASSIIKVIGVGGGGGNAVNHMYREGIHDVTFVLCNTDNQALNDSPVPFHLQLGKEGLGAGNKPEKARQAAEESLEDIKNMLNDGTRMAFITAGMGGGTGTGAAPVIARVSKELGILTVGIVTIPFRFEGDKKINQALDGVEEMAKHVDALLVINNERLREIYPDLTVLDAFGKADDTLSIAAKSIAEIITNHGLINLDFNDVKTVLKDGGVAIMSTGFGEGEGRVKAAIEDALNSPLLNDNDIFNSKKILLSINFCNEKNDNSGLMMEEMNDVNDFMGRFDSDFEIKWGIAIDPDLGKKVKVTILATGFGISDVEGMDSHIGKRHSQEEAMRLAEEEERKIQLINRKEQYYKDGKNSKYKRHPHVYLFSNEDLDNEDVILAVESFPTYKRTRQMLDDIRKQASGEPKEPEQKENNEPIQGLISFE</sequence>
<dbReference type="Gene3D" id="3.30.1330.20">
    <property type="entry name" value="Tubulin/FtsZ, C-terminal domain"/>
    <property type="match status" value="1"/>
</dbReference>
<dbReference type="InterPro" id="IPR024757">
    <property type="entry name" value="FtsZ_C"/>
</dbReference>
<feature type="compositionally biased region" description="Basic and acidic residues" evidence="11">
    <location>
        <begin position="414"/>
        <end position="433"/>
    </location>
</feature>
<keyword evidence="4 8" id="KW-0547">Nucleotide-binding</keyword>
<dbReference type="RefSeq" id="WP_023058041.1">
    <property type="nucleotide sequence ID" value="NZ_JRNN01000078.1"/>
</dbReference>
<feature type="region of interest" description="Disordered" evidence="11">
    <location>
        <begin position="414"/>
        <end position="443"/>
    </location>
</feature>
<dbReference type="OrthoDB" id="9813375at2"/>
<dbReference type="NCBIfam" id="TIGR00065">
    <property type="entry name" value="ftsZ"/>
    <property type="match status" value="1"/>
</dbReference>
<dbReference type="PROSITE" id="PS01135">
    <property type="entry name" value="FTSZ_2"/>
    <property type="match status" value="1"/>
</dbReference>
<dbReference type="PRINTS" id="PR00423">
    <property type="entry name" value="CELLDVISFTSZ"/>
</dbReference>
<evidence type="ECO:0000256" key="2">
    <source>
        <dbReference type="ARBA" id="ARBA00022490"/>
    </source>
</evidence>
<evidence type="ECO:0000256" key="5">
    <source>
        <dbReference type="ARBA" id="ARBA00023134"/>
    </source>
</evidence>
<evidence type="ECO:0000256" key="7">
    <source>
        <dbReference type="ARBA" id="ARBA00023306"/>
    </source>
</evidence>